<dbReference type="GO" id="GO:0006730">
    <property type="term" value="P:one-carbon metabolic process"/>
    <property type="evidence" value="ECO:0007669"/>
    <property type="project" value="TreeGrafter"/>
</dbReference>
<gene>
    <name evidence="3" type="primary">NEC3</name>
    <name evidence="3" type="ORF">QJS10_CPA06g00254</name>
</gene>
<dbReference type="PROSITE" id="PS51144">
    <property type="entry name" value="ALPHA_CA_2"/>
    <property type="match status" value="1"/>
</dbReference>
<dbReference type="Gene3D" id="3.10.200.10">
    <property type="entry name" value="Alpha carbonic anhydrase"/>
    <property type="match status" value="1"/>
</dbReference>
<evidence type="ECO:0000256" key="1">
    <source>
        <dbReference type="SAM" id="SignalP"/>
    </source>
</evidence>
<keyword evidence="1" id="KW-0732">Signal</keyword>
<comment type="caution">
    <text evidence="3">The sequence shown here is derived from an EMBL/GenBank/DDBJ whole genome shotgun (WGS) entry which is preliminary data.</text>
</comment>
<name>A0AAV9EI93_ACOCL</name>
<dbReference type="GO" id="GO:0008270">
    <property type="term" value="F:zinc ion binding"/>
    <property type="evidence" value="ECO:0007669"/>
    <property type="project" value="InterPro"/>
</dbReference>
<feature type="domain" description="Alpha-carbonic anhydrase" evidence="2">
    <location>
        <begin position="29"/>
        <end position="266"/>
    </location>
</feature>
<keyword evidence="4" id="KW-1185">Reference proteome</keyword>
<dbReference type="SMART" id="SM01057">
    <property type="entry name" value="Carb_anhydrase"/>
    <property type="match status" value="1"/>
</dbReference>
<feature type="signal peptide" evidence="1">
    <location>
        <begin position="1"/>
        <end position="24"/>
    </location>
</feature>
<dbReference type="InterPro" id="IPR041891">
    <property type="entry name" value="Alpha_CA_prokaryot-like"/>
</dbReference>
<sequence length="268" mass="29978">MSSISSFAFLALLLVSSRWEPASAQEAAVGFSYVVGSPTGPERWGDLRPEWATCKNGTMQSPIDIRHENVQELPSLGRLMPIYSRSNATIQNTGYNIKVEWENGAGSININGTEYVLVELHWHWPTEHFVNGRRYALELHMVHKSSDRKIAVIGILYKLSPISDLLLTTLTKAIQNVTGTLKEKKPIGAVDPRSIYIGFLENYYRYMGSLTIPPCSQGVVWTVLQKVRFVSQNQVTLLQNAVNNEFKMNNARPLQPLNGRPVYANCGA</sequence>
<dbReference type="InterPro" id="IPR036398">
    <property type="entry name" value="CA_dom_sf"/>
</dbReference>
<reference evidence="3" key="2">
    <citation type="submission" date="2023-06" db="EMBL/GenBank/DDBJ databases">
        <authorList>
            <person name="Ma L."/>
            <person name="Liu K.-W."/>
            <person name="Li Z."/>
            <person name="Hsiao Y.-Y."/>
            <person name="Qi Y."/>
            <person name="Fu T."/>
            <person name="Tang G."/>
            <person name="Zhang D."/>
            <person name="Sun W.-H."/>
            <person name="Liu D.-K."/>
            <person name="Li Y."/>
            <person name="Chen G.-Z."/>
            <person name="Liu X.-D."/>
            <person name="Liao X.-Y."/>
            <person name="Jiang Y.-T."/>
            <person name="Yu X."/>
            <person name="Hao Y."/>
            <person name="Huang J."/>
            <person name="Zhao X.-W."/>
            <person name="Ke S."/>
            <person name="Chen Y.-Y."/>
            <person name="Wu W.-L."/>
            <person name="Hsu J.-L."/>
            <person name="Lin Y.-F."/>
            <person name="Huang M.-D."/>
            <person name="Li C.-Y."/>
            <person name="Huang L."/>
            <person name="Wang Z.-W."/>
            <person name="Zhao X."/>
            <person name="Zhong W.-Y."/>
            <person name="Peng D.-H."/>
            <person name="Ahmad S."/>
            <person name="Lan S."/>
            <person name="Zhang J.-S."/>
            <person name="Tsai W.-C."/>
            <person name="Van De Peer Y."/>
            <person name="Liu Z.-J."/>
        </authorList>
    </citation>
    <scope>NUCLEOTIDE SEQUENCE</scope>
    <source>
        <strain evidence="3">CP</strain>
        <tissue evidence="3">Leaves</tissue>
    </source>
</reference>
<dbReference type="EMBL" id="JAUJYO010000006">
    <property type="protein sequence ID" value="KAK1313127.1"/>
    <property type="molecule type" value="Genomic_DNA"/>
</dbReference>
<dbReference type="InterPro" id="IPR001148">
    <property type="entry name" value="CA_dom"/>
</dbReference>
<proteinExistence type="predicted"/>
<dbReference type="Proteomes" id="UP001180020">
    <property type="component" value="Unassembled WGS sequence"/>
</dbReference>
<dbReference type="Pfam" id="PF00194">
    <property type="entry name" value="Carb_anhydrase"/>
    <property type="match status" value="1"/>
</dbReference>
<dbReference type="PANTHER" id="PTHR18952">
    <property type="entry name" value="CARBONIC ANHYDRASE"/>
    <property type="match status" value="1"/>
</dbReference>
<dbReference type="GO" id="GO:0004089">
    <property type="term" value="F:carbonate dehydratase activity"/>
    <property type="evidence" value="ECO:0007669"/>
    <property type="project" value="InterPro"/>
</dbReference>
<feature type="chain" id="PRO_5043687213" evidence="1">
    <location>
        <begin position="25"/>
        <end position="268"/>
    </location>
</feature>
<dbReference type="SUPFAM" id="SSF51069">
    <property type="entry name" value="Carbonic anhydrase"/>
    <property type="match status" value="1"/>
</dbReference>
<protein>
    <submittedName>
        <fullName evidence="3">Bifunctional monodehydroascorbate reductase and carbonic anhydrase nectarin-3</fullName>
    </submittedName>
</protein>
<organism evidence="3 4">
    <name type="scientific">Acorus calamus</name>
    <name type="common">Sweet flag</name>
    <dbReference type="NCBI Taxonomy" id="4465"/>
    <lineage>
        <taxon>Eukaryota</taxon>
        <taxon>Viridiplantae</taxon>
        <taxon>Streptophyta</taxon>
        <taxon>Embryophyta</taxon>
        <taxon>Tracheophyta</taxon>
        <taxon>Spermatophyta</taxon>
        <taxon>Magnoliopsida</taxon>
        <taxon>Liliopsida</taxon>
        <taxon>Acoraceae</taxon>
        <taxon>Acorus</taxon>
    </lineage>
</organism>
<evidence type="ECO:0000259" key="2">
    <source>
        <dbReference type="PROSITE" id="PS51144"/>
    </source>
</evidence>
<dbReference type="CDD" id="cd03124">
    <property type="entry name" value="alpha_CA_prokaryotic_like"/>
    <property type="match status" value="1"/>
</dbReference>
<evidence type="ECO:0000313" key="3">
    <source>
        <dbReference type="EMBL" id="KAK1313127.1"/>
    </source>
</evidence>
<dbReference type="InterPro" id="IPR023561">
    <property type="entry name" value="Carbonic_anhydrase_a-class"/>
</dbReference>
<accession>A0AAV9EI93</accession>
<dbReference type="PANTHER" id="PTHR18952:SF208">
    <property type="entry name" value="CARBONIC ANHYDRASE XA-RELATED"/>
    <property type="match status" value="1"/>
</dbReference>
<reference evidence="3" key="1">
    <citation type="journal article" date="2023" name="Nat. Commun.">
        <title>Diploid and tetraploid genomes of Acorus and the evolution of monocots.</title>
        <authorList>
            <person name="Ma L."/>
            <person name="Liu K.W."/>
            <person name="Li Z."/>
            <person name="Hsiao Y.Y."/>
            <person name="Qi Y."/>
            <person name="Fu T."/>
            <person name="Tang G.D."/>
            <person name="Zhang D."/>
            <person name="Sun W.H."/>
            <person name="Liu D.K."/>
            <person name="Li Y."/>
            <person name="Chen G.Z."/>
            <person name="Liu X.D."/>
            <person name="Liao X.Y."/>
            <person name="Jiang Y.T."/>
            <person name="Yu X."/>
            <person name="Hao Y."/>
            <person name="Huang J."/>
            <person name="Zhao X.W."/>
            <person name="Ke S."/>
            <person name="Chen Y.Y."/>
            <person name="Wu W.L."/>
            <person name="Hsu J.L."/>
            <person name="Lin Y.F."/>
            <person name="Huang M.D."/>
            <person name="Li C.Y."/>
            <person name="Huang L."/>
            <person name="Wang Z.W."/>
            <person name="Zhao X."/>
            <person name="Zhong W.Y."/>
            <person name="Peng D.H."/>
            <person name="Ahmad S."/>
            <person name="Lan S."/>
            <person name="Zhang J.S."/>
            <person name="Tsai W.C."/>
            <person name="Van de Peer Y."/>
            <person name="Liu Z.J."/>
        </authorList>
    </citation>
    <scope>NUCLEOTIDE SEQUENCE</scope>
    <source>
        <strain evidence="3">CP</strain>
    </source>
</reference>
<dbReference type="AlphaFoldDB" id="A0AAV9EI93"/>
<evidence type="ECO:0000313" key="4">
    <source>
        <dbReference type="Proteomes" id="UP001180020"/>
    </source>
</evidence>